<comment type="caution">
    <text evidence="1">The sequence shown here is derived from an EMBL/GenBank/DDBJ whole genome shotgun (WGS) entry which is preliminary data.</text>
</comment>
<reference evidence="1" key="1">
    <citation type="submission" date="2021-10" db="EMBL/GenBank/DDBJ databases">
        <title>Tropical sea cucumber genome reveals ecological adaptation and Cuvierian tubules defense mechanism.</title>
        <authorList>
            <person name="Chen T."/>
        </authorList>
    </citation>
    <scope>NUCLEOTIDE SEQUENCE</scope>
    <source>
        <strain evidence="1">Nanhai2018</strain>
        <tissue evidence="1">Muscle</tissue>
    </source>
</reference>
<accession>A0A9Q1CEV6</accession>
<dbReference type="PANTHER" id="PTHR11439:SF515">
    <property type="entry name" value="GAG-POL POLYPROTEIN"/>
    <property type="match status" value="1"/>
</dbReference>
<dbReference type="PANTHER" id="PTHR11439">
    <property type="entry name" value="GAG-POL-RELATED RETROTRANSPOSON"/>
    <property type="match status" value="1"/>
</dbReference>
<dbReference type="OrthoDB" id="439192at2759"/>
<name>A0A9Q1CEV6_HOLLE</name>
<dbReference type="CDD" id="cd09272">
    <property type="entry name" value="RNase_HI_RT_Ty1"/>
    <property type="match status" value="1"/>
</dbReference>
<protein>
    <submittedName>
        <fullName evidence="1">Copia protein</fullName>
    </submittedName>
</protein>
<dbReference type="Proteomes" id="UP001152320">
    <property type="component" value="Chromosome 4"/>
</dbReference>
<proteinExistence type="predicted"/>
<sequence length="182" mass="20425">MAKHVLRYVKGTLDQSLIFKRSDNPLQLISFCDGDWGNSADRKSVTGYIFQLASDGPVISWKSRKQQTVALSTCKAEYMSMAAARSQICMVNDILFDQNDKLFDQVTLFCNNKGAIALAKNPVLHQRSKHIDIKYHFIGSEVQKGVVKNVYVPSEQNVADILNKPLAKSKLQKFVSHLMGCQ</sequence>
<keyword evidence="2" id="KW-1185">Reference proteome</keyword>
<gene>
    <name evidence="1" type="ORF">HOLleu_11403</name>
</gene>
<evidence type="ECO:0000313" key="2">
    <source>
        <dbReference type="Proteomes" id="UP001152320"/>
    </source>
</evidence>
<evidence type="ECO:0000313" key="1">
    <source>
        <dbReference type="EMBL" id="KAJ8044051.1"/>
    </source>
</evidence>
<organism evidence="1 2">
    <name type="scientific">Holothuria leucospilota</name>
    <name type="common">Black long sea cucumber</name>
    <name type="synonym">Mertensiothuria leucospilota</name>
    <dbReference type="NCBI Taxonomy" id="206669"/>
    <lineage>
        <taxon>Eukaryota</taxon>
        <taxon>Metazoa</taxon>
        <taxon>Echinodermata</taxon>
        <taxon>Eleutherozoa</taxon>
        <taxon>Echinozoa</taxon>
        <taxon>Holothuroidea</taxon>
        <taxon>Aspidochirotacea</taxon>
        <taxon>Aspidochirotida</taxon>
        <taxon>Holothuriidae</taxon>
        <taxon>Holothuria</taxon>
    </lineage>
</organism>
<dbReference type="EMBL" id="JAIZAY010000004">
    <property type="protein sequence ID" value="KAJ8044051.1"/>
    <property type="molecule type" value="Genomic_DNA"/>
</dbReference>
<dbReference type="AlphaFoldDB" id="A0A9Q1CEV6"/>